<dbReference type="PROSITE" id="PS01022">
    <property type="entry name" value="PTR2_1"/>
    <property type="match status" value="1"/>
</dbReference>
<name>A0A376C159_9FLAO</name>
<dbReference type="GO" id="GO:1904680">
    <property type="term" value="F:peptide transmembrane transporter activity"/>
    <property type="evidence" value="ECO:0007669"/>
    <property type="project" value="InterPro"/>
</dbReference>
<feature type="transmembrane region" description="Helical" evidence="9">
    <location>
        <begin position="278"/>
        <end position="296"/>
    </location>
</feature>
<dbReference type="Pfam" id="PF00854">
    <property type="entry name" value="PTR2"/>
    <property type="match status" value="2"/>
</dbReference>
<organism evidence="10 11">
    <name type="scientific">Bergeyella zoohelcum</name>
    <dbReference type="NCBI Taxonomy" id="1015"/>
    <lineage>
        <taxon>Bacteria</taxon>
        <taxon>Pseudomonadati</taxon>
        <taxon>Bacteroidota</taxon>
        <taxon>Flavobacteriia</taxon>
        <taxon>Flavobacteriales</taxon>
        <taxon>Weeksellaceae</taxon>
        <taxon>Bergeyella</taxon>
    </lineage>
</organism>
<evidence type="ECO:0000256" key="6">
    <source>
        <dbReference type="ARBA" id="ARBA00022989"/>
    </source>
</evidence>
<keyword evidence="2 8" id="KW-0813">Transport</keyword>
<keyword evidence="5" id="KW-0653">Protein transport</keyword>
<dbReference type="InterPro" id="IPR000109">
    <property type="entry name" value="POT_fam"/>
</dbReference>
<feature type="transmembrane region" description="Helical" evidence="9">
    <location>
        <begin position="493"/>
        <end position="519"/>
    </location>
</feature>
<feature type="transmembrane region" description="Helical" evidence="9">
    <location>
        <begin position="88"/>
        <end position="106"/>
    </location>
</feature>
<feature type="transmembrane region" description="Helical" evidence="9">
    <location>
        <begin position="178"/>
        <end position="198"/>
    </location>
</feature>
<dbReference type="InterPro" id="IPR050171">
    <property type="entry name" value="MFS_Transporters"/>
</dbReference>
<keyword evidence="7 9" id="KW-0472">Membrane</keyword>
<feature type="transmembrane region" description="Helical" evidence="9">
    <location>
        <begin position="459"/>
        <end position="481"/>
    </location>
</feature>
<keyword evidence="5" id="KW-0571">Peptide transport</keyword>
<dbReference type="InterPro" id="IPR018456">
    <property type="entry name" value="PTR2_symporter_CS"/>
</dbReference>
<feature type="transmembrane region" description="Helical" evidence="9">
    <location>
        <begin position="112"/>
        <end position="137"/>
    </location>
</feature>
<dbReference type="PANTHER" id="PTHR23517:SF15">
    <property type="entry name" value="PROTON-DEPENDENT OLIGOPEPTIDE FAMILY TRANSPORT PROTEIN"/>
    <property type="match status" value="1"/>
</dbReference>
<dbReference type="PROSITE" id="PS01023">
    <property type="entry name" value="PTR2_2"/>
    <property type="match status" value="1"/>
</dbReference>
<accession>A0A376C159</accession>
<evidence type="ECO:0000256" key="3">
    <source>
        <dbReference type="ARBA" id="ARBA00022475"/>
    </source>
</evidence>
<dbReference type="Proteomes" id="UP000255515">
    <property type="component" value="Unassembled WGS sequence"/>
</dbReference>
<dbReference type="RefSeq" id="WP_002688947.1">
    <property type="nucleotide sequence ID" value="NZ_UFTJ01000002.1"/>
</dbReference>
<reference evidence="10 11" key="1">
    <citation type="submission" date="2018-06" db="EMBL/GenBank/DDBJ databases">
        <authorList>
            <consortium name="Pathogen Informatics"/>
            <person name="Doyle S."/>
        </authorList>
    </citation>
    <scope>NUCLEOTIDE SEQUENCE [LARGE SCALE GENOMIC DNA]</scope>
    <source>
        <strain evidence="10 11">NCTC11661</strain>
    </source>
</reference>
<evidence type="ECO:0000256" key="2">
    <source>
        <dbReference type="ARBA" id="ARBA00022448"/>
    </source>
</evidence>
<sequence length="557" mass="61704">MSEVITTKNKGKHPKGLYYLFFTEMWERFGYYLMLGIFVLYMIDADKGGLAFDDKNAYDIFGTFIALTYLTPFLGGFLADKILGYTKAIYIGGALMGLGYIGIGAFQDITLFYVSMGCIIVGNGFFKPSISTLLGNLYSEEQYKENKDAGYNIFYMGINIGAFVCNIIAAFMRNKFGWSEAFITAGVGMFLGLIIFSLGNKHIRHANVLKPSQEGDTTITSILVKVFAPAIVAGAIGWLIPENIFGSDSTDAFIFACIPVILFYVSLYVRAKSEDKKPIGALLAIFAVSLMFWAVFKQNGTVLTTWAKYYTDRSVPTTIEKPLKNMFLVEGINYETSEVSVYDDQYQVVKENGTPVKEQGKHIYFRNVNDQQKMELEANPQKEVYLYNTELFQSINPFWVIVLTPVVVGFFMYLRRRGKEPTTPAKIVLGMFISALSCIVLVAAVAASGNGAVKVSALWLVAAYGVITVGELCLSPMGLSLVSKLSPPRITALMMGGFFLSTAIGNKLSGVLASMWYNYEDKTNFFWVNFGLLLLATLIGLSILKSLNRALKEKGVK</sequence>
<proteinExistence type="inferred from homology"/>
<evidence type="ECO:0000313" key="10">
    <source>
        <dbReference type="EMBL" id="SSZ55759.1"/>
    </source>
</evidence>
<dbReference type="SUPFAM" id="SSF103473">
    <property type="entry name" value="MFS general substrate transporter"/>
    <property type="match status" value="2"/>
</dbReference>
<keyword evidence="3" id="KW-1003">Cell membrane</keyword>
<comment type="subcellular location">
    <subcellularLocation>
        <location evidence="1">Cell membrane</location>
        <topology evidence="1">Multi-pass membrane protein</topology>
    </subcellularLocation>
    <subcellularLocation>
        <location evidence="8">Membrane</location>
        <topology evidence="8">Multi-pass membrane protein</topology>
    </subcellularLocation>
</comment>
<dbReference type="GO" id="GO:0006857">
    <property type="term" value="P:oligopeptide transport"/>
    <property type="evidence" value="ECO:0007669"/>
    <property type="project" value="InterPro"/>
</dbReference>
<evidence type="ECO:0000313" key="11">
    <source>
        <dbReference type="Proteomes" id="UP000255515"/>
    </source>
</evidence>
<protein>
    <submittedName>
        <fullName evidence="10">Dipeptide and tripeptide permease A</fullName>
    </submittedName>
</protein>
<evidence type="ECO:0000256" key="4">
    <source>
        <dbReference type="ARBA" id="ARBA00022692"/>
    </source>
</evidence>
<dbReference type="AlphaFoldDB" id="A0A376C159"/>
<feature type="transmembrane region" description="Helical" evidence="9">
    <location>
        <begin position="149"/>
        <end position="172"/>
    </location>
</feature>
<dbReference type="GO" id="GO:0005886">
    <property type="term" value="C:plasma membrane"/>
    <property type="evidence" value="ECO:0007669"/>
    <property type="project" value="UniProtKB-SubCell"/>
</dbReference>
<feature type="transmembrane region" description="Helical" evidence="9">
    <location>
        <begin position="17"/>
        <end position="40"/>
    </location>
</feature>
<feature type="transmembrane region" description="Helical" evidence="9">
    <location>
        <begin position="427"/>
        <end position="447"/>
    </location>
</feature>
<feature type="transmembrane region" description="Helical" evidence="9">
    <location>
        <begin position="397"/>
        <end position="415"/>
    </location>
</feature>
<dbReference type="NCBIfam" id="TIGR00924">
    <property type="entry name" value="yjdL_sub1_fam"/>
    <property type="match status" value="1"/>
</dbReference>
<evidence type="ECO:0000256" key="5">
    <source>
        <dbReference type="ARBA" id="ARBA00022856"/>
    </source>
</evidence>
<feature type="transmembrane region" description="Helical" evidence="9">
    <location>
        <begin position="60"/>
        <end position="79"/>
    </location>
</feature>
<dbReference type="CDD" id="cd17346">
    <property type="entry name" value="MFS_DtpA_like"/>
    <property type="match status" value="1"/>
</dbReference>
<comment type="similarity">
    <text evidence="8">Belongs to the major facilitator superfamily. Proton-dependent oligopeptide transporter (POT/PTR) (TC 2.A.17) family.</text>
</comment>
<feature type="transmembrane region" description="Helical" evidence="9">
    <location>
        <begin position="252"/>
        <end position="271"/>
    </location>
</feature>
<evidence type="ECO:0000256" key="9">
    <source>
        <dbReference type="SAM" id="Phobius"/>
    </source>
</evidence>
<dbReference type="Gene3D" id="1.20.1250.20">
    <property type="entry name" value="MFS general substrate transporter like domains"/>
    <property type="match status" value="2"/>
</dbReference>
<evidence type="ECO:0000256" key="7">
    <source>
        <dbReference type="ARBA" id="ARBA00023136"/>
    </source>
</evidence>
<evidence type="ECO:0000256" key="8">
    <source>
        <dbReference type="RuleBase" id="RU003755"/>
    </source>
</evidence>
<evidence type="ECO:0000256" key="1">
    <source>
        <dbReference type="ARBA" id="ARBA00004651"/>
    </source>
</evidence>
<feature type="transmembrane region" description="Helical" evidence="9">
    <location>
        <begin position="219"/>
        <end position="240"/>
    </location>
</feature>
<keyword evidence="4 8" id="KW-0812">Transmembrane</keyword>
<dbReference type="InterPro" id="IPR036259">
    <property type="entry name" value="MFS_trans_sf"/>
</dbReference>
<dbReference type="EMBL" id="UFTJ01000002">
    <property type="protein sequence ID" value="SSZ55759.1"/>
    <property type="molecule type" value="Genomic_DNA"/>
</dbReference>
<gene>
    <name evidence="10" type="primary">dtpA</name>
    <name evidence="10" type="ORF">NCTC11661_01157</name>
</gene>
<dbReference type="InterPro" id="IPR005279">
    <property type="entry name" value="Dipep/tripep_permease"/>
</dbReference>
<keyword evidence="6 9" id="KW-1133">Transmembrane helix</keyword>
<feature type="transmembrane region" description="Helical" evidence="9">
    <location>
        <begin position="525"/>
        <end position="544"/>
    </location>
</feature>
<dbReference type="PANTHER" id="PTHR23517">
    <property type="entry name" value="RESISTANCE PROTEIN MDTM, PUTATIVE-RELATED-RELATED"/>
    <property type="match status" value="1"/>
</dbReference>